<dbReference type="InterPro" id="IPR008930">
    <property type="entry name" value="Terpenoid_cyclase/PrenylTrfase"/>
</dbReference>
<dbReference type="OrthoDB" id="9758209at2"/>
<name>A0A410QEE6_9FIRM</name>
<dbReference type="Gene3D" id="1.50.10.20">
    <property type="match status" value="1"/>
</dbReference>
<evidence type="ECO:0000313" key="3">
    <source>
        <dbReference type="Proteomes" id="UP000287969"/>
    </source>
</evidence>
<dbReference type="SUPFAM" id="SSF49373">
    <property type="entry name" value="Invasin/intimin cell-adhesion fragments"/>
    <property type="match status" value="1"/>
</dbReference>
<dbReference type="Gene3D" id="1.20.1270.70">
    <property type="entry name" value="Designed single chain three-helix bundle"/>
    <property type="match status" value="1"/>
</dbReference>
<dbReference type="InterPro" id="IPR051588">
    <property type="entry name" value="Cobalamin_Transport"/>
</dbReference>
<dbReference type="Proteomes" id="UP000287969">
    <property type="component" value="Chromosome"/>
</dbReference>
<dbReference type="InterPro" id="IPR027954">
    <property type="entry name" value="Transcobalamin-like_C"/>
</dbReference>
<dbReference type="KEGG" id="spoa:EQM13_12155"/>
<dbReference type="EMBL" id="CP035282">
    <property type="protein sequence ID" value="QAT62284.1"/>
    <property type="molecule type" value="Genomic_DNA"/>
</dbReference>
<dbReference type="PANTHER" id="PTHR10559:SF18">
    <property type="entry name" value="TRANSCOBALAMIN II"/>
    <property type="match status" value="1"/>
</dbReference>
<dbReference type="Gene3D" id="2.170.130.30">
    <property type="match status" value="1"/>
</dbReference>
<organism evidence="2 3">
    <name type="scientific">Acidilutibacter cellobiosedens</name>
    <dbReference type="NCBI Taxonomy" id="2507161"/>
    <lineage>
        <taxon>Bacteria</taxon>
        <taxon>Bacillati</taxon>
        <taxon>Bacillota</taxon>
        <taxon>Tissierellia</taxon>
        <taxon>Tissierellales</taxon>
        <taxon>Acidilutibacteraceae</taxon>
        <taxon>Acidilutibacter</taxon>
    </lineage>
</organism>
<evidence type="ECO:0000259" key="1">
    <source>
        <dbReference type="SMART" id="SM00635"/>
    </source>
</evidence>
<sequence length="1484" mass="159817">MANKSQSAQETEWAKTYQLANDIDMEEATPGQTMKPIGNSSHPFTGVFDGDGHAIKNFEISFSSENGGLFYKLSSSATVKNLKLVDGDFSLYGSSGALAGTNEGTIENCSSVNTQITCTSNVVGGLVGINEGTVERSFIDSGVVKYDNTYSTTTHGGLVGRNTPDGTINECYSSATVEAKKWCGGLVGWNYGSIINSYSTGTVKGTEEIGGFIGRAADSSNIENCYANTDVVPETSGGAFIGGLSSGGGTASNCFYNSERQLPSENSATLDGIEAKTAEELKSDEVLAALNNGNSIWGKADNINGGFPYILSIAPESSGPEPSGEITVEVLVATYDFENYSFETHIGVTPIKVEKEGTSPTALDVLEAGEEEIPYEAEDGDYGKFIKSIDGIEAVSPDGWMFTVNDKVSPVGVSTATVKDGDKILWYYGSPVNNFKGPKWDEMVSPTPGEGEESGYFEGEGTEENPYLVEKAKDFSHIMEYPEAHFKLNNDINLKDAEFEPIGTESNPFRGTFDGNNKEISNLKIDKPESSKNIGLFGVLDNAKIVNVTITNTNVTGGSRLGILAGYAKEDGEGGFCLIGNCHVSGRITALGTDVIKATRIGGLIGINDGNNTVPGTGSGSYIYSIIDNCSADAEVICSTVPIGDGGDVGGLVGWNRGIIRNSYAEGNVNGGNLVGGLVGSNWEQIYNSHAMGNVTGCQTVGGFAGSNNLYTTIENCYSTGNVIGDKINKGNYFGGFVGSTSGKTKNSVSTGTVVPSWSWNGGFAGYYDGYDAENDFENCFGNSTDYLGNIVKGLGNDTEDEYGEIGVTPEEAREKLQEILGVTLPEEDDNDDKLSVRREAEKYEDSVLIPNTAAEGSNVTSYIVRLKDGQTSDPTIYLVYAQKNYTGYVSDSVTPGQYTLLKQKTTEGNEETSVTLGFIKNGEFFTKDISVTIESTVPISKETLSAKVNEIESKIEDGTLKESDYTEESWRALQEALNIAKEVLEKENPSQQEIVEALTGLVSSLEGLEEEETEDERTIRETVETLRNYYGEKAAYTFRAAIGYNYTSDNLERDIPIIRDRYAVSENLNGATAYAGNIIGLISAGRNPYDYNGRNYVKELADSQQDSGKFIVGTSDDYPTALAFGIIALDMAKGEYDVEKAVSALIGYQNNDGSFGSYGMVDDAAMSIMALGSHRDLNGVNDSIDKALAYLKANQKNSGGFEAFGSENPYSVSAVIQGLIAVGADPLSSEWRKNGNSMLDALISYKVGDHFESTSEWGTEIDSATEQAFIALADLYRGKSMFKEIGLEEGEPATVRILEPAKTVLKENETLNLEARTYDENNNYLPAYDLLWESSDNNVAEVDKDGTVTAKKAGKVTITVKIKGYENIADTVGLTVEPEDFQIERIGNDPIRKGTEGRVEIRIKNISSSDKSATFIVVLFNKDESKMINYSYVNEAIKTGETKEMGAGFLIPETGDYIIKAMVWDNFENQNILLGIPLRIEVE</sequence>
<dbReference type="PANTHER" id="PTHR10559">
    <property type="entry name" value="TRANSCOBALAMIN-1/GASTRIC INTRINSIC FACTOR"/>
    <property type="match status" value="1"/>
</dbReference>
<dbReference type="InterPro" id="IPR003343">
    <property type="entry name" value="Big_2"/>
</dbReference>
<dbReference type="Pfam" id="PF02368">
    <property type="entry name" value="Big_2"/>
    <property type="match status" value="1"/>
</dbReference>
<dbReference type="InterPro" id="IPR008964">
    <property type="entry name" value="Invasin/intimin_cell_adhesion"/>
</dbReference>
<dbReference type="SUPFAM" id="SSF48239">
    <property type="entry name" value="Terpenoid cyclases/Protein prenyltransferases"/>
    <property type="match status" value="1"/>
</dbReference>
<feature type="domain" description="BIG2" evidence="1">
    <location>
        <begin position="1292"/>
        <end position="1373"/>
    </location>
</feature>
<proteinExistence type="predicted"/>
<accession>A0A410QEE6</accession>
<dbReference type="InterPro" id="IPR011493">
    <property type="entry name" value="GLUG"/>
</dbReference>
<dbReference type="Pfam" id="PF07581">
    <property type="entry name" value="Glug"/>
    <property type="match status" value="4"/>
</dbReference>
<evidence type="ECO:0000313" key="2">
    <source>
        <dbReference type="EMBL" id="QAT62284.1"/>
    </source>
</evidence>
<dbReference type="Pfam" id="PF07554">
    <property type="entry name" value="FIVAR"/>
    <property type="match status" value="1"/>
</dbReference>
<protein>
    <submittedName>
        <fullName evidence="2">DUF4430 domain-containing protein</fullName>
    </submittedName>
</protein>
<keyword evidence="3" id="KW-1185">Reference proteome</keyword>
<dbReference type="Gene3D" id="2.160.20.110">
    <property type="match status" value="3"/>
</dbReference>
<dbReference type="RefSeq" id="WP_128752824.1">
    <property type="nucleotide sequence ID" value="NZ_CP035282.1"/>
</dbReference>
<dbReference type="Gene3D" id="2.60.40.1080">
    <property type="match status" value="1"/>
</dbReference>
<dbReference type="CDD" id="cd00688">
    <property type="entry name" value="ISOPREN_C2_like"/>
    <property type="match status" value="1"/>
</dbReference>
<dbReference type="SMART" id="SM00635">
    <property type="entry name" value="BID_2"/>
    <property type="match status" value="1"/>
</dbReference>
<gene>
    <name evidence="2" type="ORF">EQM13_12155</name>
</gene>
<dbReference type="Pfam" id="PF14478">
    <property type="entry name" value="DUF4430"/>
    <property type="match status" value="1"/>
</dbReference>
<reference evidence="3" key="1">
    <citation type="submission" date="2019-01" db="EMBL/GenBank/DDBJ databases">
        <title>Draft genomes of a novel of Sporanaerobacter strains.</title>
        <authorList>
            <person name="Ma S."/>
        </authorList>
    </citation>
    <scope>NUCLEOTIDE SEQUENCE [LARGE SCALE GENOMIC DNA]</scope>
    <source>
        <strain evidence="3">NJN-17</strain>
    </source>
</reference>